<keyword evidence="2" id="KW-1185">Reference proteome</keyword>
<accession>A0A1I0X8T6</accession>
<dbReference type="Proteomes" id="UP000198838">
    <property type="component" value="Unassembled WGS sequence"/>
</dbReference>
<evidence type="ECO:0000313" key="2">
    <source>
        <dbReference type="Proteomes" id="UP000198838"/>
    </source>
</evidence>
<dbReference type="RefSeq" id="WP_092871386.1">
    <property type="nucleotide sequence ID" value="NZ_FOJY01000006.1"/>
</dbReference>
<gene>
    <name evidence="1" type="ORF">SAMN05216249_10628</name>
</gene>
<dbReference type="EMBL" id="FOJY01000006">
    <property type="protein sequence ID" value="SFA97435.1"/>
    <property type="molecule type" value="Genomic_DNA"/>
</dbReference>
<name>A0A1I0X8T6_9FIRM</name>
<dbReference type="OrthoDB" id="2084383at2"/>
<reference evidence="1 2" key="1">
    <citation type="submission" date="2016-10" db="EMBL/GenBank/DDBJ databases">
        <authorList>
            <person name="de Groot N.N."/>
        </authorList>
    </citation>
    <scope>NUCLEOTIDE SEQUENCE [LARGE SCALE GENOMIC DNA]</scope>
    <source>
        <strain evidence="1 2">DSM 5522</strain>
    </source>
</reference>
<sequence length="233" mass="26713">MKKKILFVVLIVMVFGIVAWGKTNETKKTNEEATNVISTNEDGEKLSATNSKEKPKEIIMSIDTDADMDKSFDNIDELQDNCDLIIKGVVEAIKPYCDETATVYSNYSVKISESFKGDLKEGDTLTISDFGGIIPAEEYLKYQDDPKAVEEFQKYETLKDKYVEYSFEGAWRPETGKTYIWYLEKNKVGDKTYYNPANAYQGIFKVKGNELERYNPEVSDKNYQTKCTMDEIK</sequence>
<proteinExistence type="predicted"/>
<protein>
    <submittedName>
        <fullName evidence="1">Uncharacterized protein</fullName>
    </submittedName>
</protein>
<dbReference type="AlphaFoldDB" id="A0A1I0X8T6"/>
<evidence type="ECO:0000313" key="1">
    <source>
        <dbReference type="EMBL" id="SFA97435.1"/>
    </source>
</evidence>
<organism evidence="1 2">
    <name type="scientific">Acetitomaculum ruminis DSM 5522</name>
    <dbReference type="NCBI Taxonomy" id="1120918"/>
    <lineage>
        <taxon>Bacteria</taxon>
        <taxon>Bacillati</taxon>
        <taxon>Bacillota</taxon>
        <taxon>Clostridia</taxon>
        <taxon>Lachnospirales</taxon>
        <taxon>Lachnospiraceae</taxon>
        <taxon>Acetitomaculum</taxon>
    </lineage>
</organism>